<comment type="caution">
    <text evidence="3">The sequence shown here is derived from an EMBL/GenBank/DDBJ whole genome shotgun (WGS) entry which is preliminary data.</text>
</comment>
<dbReference type="PANTHER" id="PTHR48200:SF1">
    <property type="entry name" value="AMINOTRANSFERASE-LIKE PLANT MOBILE DOMAIN-CONTAINING PROTEIN"/>
    <property type="match status" value="1"/>
</dbReference>
<dbReference type="InterPro" id="IPR056647">
    <property type="entry name" value="DUF7745"/>
</dbReference>
<reference evidence="3 4" key="1">
    <citation type="submission" date="2024-01" db="EMBL/GenBank/DDBJ databases">
        <title>A telomere-to-telomere, gap-free genome of sweet tea (Lithocarpus litseifolius).</title>
        <authorList>
            <person name="Zhou J."/>
        </authorList>
    </citation>
    <scope>NUCLEOTIDE SEQUENCE [LARGE SCALE GENOMIC DNA]</scope>
    <source>
        <strain evidence="3">Zhou-2022a</strain>
        <tissue evidence="3">Leaf</tissue>
    </source>
</reference>
<gene>
    <name evidence="3" type="ORF">SO802_015161</name>
</gene>
<name>A0AAW2CSX8_9ROSI</name>
<dbReference type="Pfam" id="PF24924">
    <property type="entry name" value="DUF7745"/>
    <property type="match status" value="1"/>
</dbReference>
<evidence type="ECO:0000259" key="2">
    <source>
        <dbReference type="Pfam" id="PF24924"/>
    </source>
</evidence>
<evidence type="ECO:0000313" key="4">
    <source>
        <dbReference type="Proteomes" id="UP001459277"/>
    </source>
</evidence>
<sequence length="535" mass="61857">MSLNPWAGCKGYAKCERTLELNGDQILFKCGHGRYWYLGDRVLPQVQHECPPTTIPIPLCASIRLADFLADEEIAWACDGYIIVGVEGDYFEFIRTHLQGCLAGITVDMDLMEESMRMIGGLQLLARTQSSQYVLHEANWHNNHKQKSSMASNHNFSQSTIHDINRRVHSFDFGTKTNFTTYKLEGIKSLRNVKIKWDFLRAAVKFWDPEEHVFQFNTAKRCLTIEEFFAILGYDPSKKSVAVSCDPRHKKYLFDALDLSTSITGSMIEGHMVNLCAIISRMIDKRTYGVTENMQKKFGLALCFIGKLLLCFGRRGFVDARAISLVNQIKDGDNLVSLILIETLLELYAIFHGGESQNFLGSPLTLQIWLMERLDMIAKPTSSNYGPSSFLSKTVIKTECQTEGDWVKFLNKKSSTLIQWDCYWWKCPSPLLRSLGSDHIFLVRLRRNILLGLEMADRVDQTFIKVHFHKMTTEYFNWLTNKIVDKEAEMVAMRKNFLRDNQERHNENNYEFKRRDKNDEVPNIEEISDQQRRKD</sequence>
<dbReference type="EMBL" id="JAZDWU010000005">
    <property type="protein sequence ID" value="KAL0001380.1"/>
    <property type="molecule type" value="Genomic_DNA"/>
</dbReference>
<dbReference type="PANTHER" id="PTHR48200">
    <property type="entry name" value="PROTEIN, PUTATIVE-RELATED"/>
    <property type="match status" value="1"/>
</dbReference>
<feature type="compositionally biased region" description="Basic and acidic residues" evidence="1">
    <location>
        <begin position="508"/>
        <end position="520"/>
    </location>
</feature>
<accession>A0AAW2CSX8</accession>
<feature type="region of interest" description="Disordered" evidence="1">
    <location>
        <begin position="508"/>
        <end position="535"/>
    </location>
</feature>
<proteinExistence type="predicted"/>
<feature type="domain" description="DUF7745" evidence="2">
    <location>
        <begin position="186"/>
        <end position="421"/>
    </location>
</feature>
<dbReference type="Proteomes" id="UP001459277">
    <property type="component" value="Unassembled WGS sequence"/>
</dbReference>
<evidence type="ECO:0000313" key="3">
    <source>
        <dbReference type="EMBL" id="KAL0001380.1"/>
    </source>
</evidence>
<organism evidence="3 4">
    <name type="scientific">Lithocarpus litseifolius</name>
    <dbReference type="NCBI Taxonomy" id="425828"/>
    <lineage>
        <taxon>Eukaryota</taxon>
        <taxon>Viridiplantae</taxon>
        <taxon>Streptophyta</taxon>
        <taxon>Embryophyta</taxon>
        <taxon>Tracheophyta</taxon>
        <taxon>Spermatophyta</taxon>
        <taxon>Magnoliopsida</taxon>
        <taxon>eudicotyledons</taxon>
        <taxon>Gunneridae</taxon>
        <taxon>Pentapetalae</taxon>
        <taxon>rosids</taxon>
        <taxon>fabids</taxon>
        <taxon>Fagales</taxon>
        <taxon>Fagaceae</taxon>
        <taxon>Lithocarpus</taxon>
    </lineage>
</organism>
<dbReference type="AlphaFoldDB" id="A0AAW2CSX8"/>
<protein>
    <recommendedName>
        <fullName evidence="2">DUF7745 domain-containing protein</fullName>
    </recommendedName>
</protein>
<evidence type="ECO:0000256" key="1">
    <source>
        <dbReference type="SAM" id="MobiDB-lite"/>
    </source>
</evidence>
<keyword evidence="4" id="KW-1185">Reference proteome</keyword>